<gene>
    <name evidence="1" type="ORF">A11S_350</name>
</gene>
<dbReference type="OrthoDB" id="9841478at2"/>
<dbReference type="AlphaFoldDB" id="M4VFC5"/>
<dbReference type="KEGG" id="man:A11S_350"/>
<evidence type="ECO:0000313" key="2">
    <source>
        <dbReference type="Proteomes" id="UP000011932"/>
    </source>
</evidence>
<dbReference type="Proteomes" id="UP000011932">
    <property type="component" value="Chromosome"/>
</dbReference>
<organism evidence="1 2">
    <name type="scientific">Micavibrio aeruginosavorus EPB</name>
    <dbReference type="NCBI Taxonomy" id="349215"/>
    <lineage>
        <taxon>Bacteria</taxon>
        <taxon>Pseudomonadati</taxon>
        <taxon>Bdellovibrionota</taxon>
        <taxon>Bdellovibrionia</taxon>
        <taxon>Bdellovibrionales</taxon>
        <taxon>Pseudobdellovibrionaceae</taxon>
        <taxon>Micavibrio</taxon>
    </lineage>
</organism>
<evidence type="ECO:0000313" key="1">
    <source>
        <dbReference type="EMBL" id="AGH97185.1"/>
    </source>
</evidence>
<proteinExistence type="predicted"/>
<name>M4VFC5_9BACT</name>
<dbReference type="HOGENOM" id="CLU_2058659_0_0_5"/>
<protein>
    <submittedName>
        <fullName evidence="1">Uncharacterized protein</fullName>
    </submittedName>
</protein>
<dbReference type="RefSeq" id="WP_015466744.1">
    <property type="nucleotide sequence ID" value="NC_020812.1"/>
</dbReference>
<dbReference type="EMBL" id="CP003538">
    <property type="protein sequence ID" value="AGH97185.1"/>
    <property type="molecule type" value="Genomic_DNA"/>
</dbReference>
<sequence>MTQISTLQTTLRDQFHDTILPRTPDQTLHPVQAQMAKAILGSLITRAGIVAATDDITATCAVLGTTPAILNDLKDYFNQHGKNRALAERIITAQTAHNRTAGITATASVRALGFGGWSC</sequence>
<reference evidence="1 2" key="1">
    <citation type="journal article" date="2013" name="ISME J.">
        <title>By their genes ye shall know them: genomic signatures of predatory bacteria.</title>
        <authorList>
            <person name="Pasternak Z."/>
            <person name="Pietrokovski S."/>
            <person name="Rotem O."/>
            <person name="Gophna U."/>
            <person name="Lurie-Weinberger M.N."/>
            <person name="Jurkevitch E."/>
        </authorList>
    </citation>
    <scope>NUCLEOTIDE SEQUENCE [LARGE SCALE GENOMIC DNA]</scope>
    <source>
        <strain evidence="1">EPB</strain>
    </source>
</reference>
<accession>M4VFC5</accession>